<keyword evidence="9" id="KW-1185">Reference proteome</keyword>
<dbReference type="Pfam" id="PF12348">
    <property type="entry name" value="CLASP_N"/>
    <property type="match status" value="1"/>
</dbReference>
<feature type="compositionally biased region" description="Low complexity" evidence="6">
    <location>
        <begin position="380"/>
        <end position="393"/>
    </location>
</feature>
<evidence type="ECO:0000256" key="2">
    <source>
        <dbReference type="ARBA" id="ARBA00009549"/>
    </source>
</evidence>
<dbReference type="Proteomes" id="UP000807306">
    <property type="component" value="Unassembled WGS sequence"/>
</dbReference>
<keyword evidence="5" id="KW-0131">Cell cycle</keyword>
<feature type="compositionally biased region" description="Pro residues" evidence="6">
    <location>
        <begin position="394"/>
        <end position="406"/>
    </location>
</feature>
<keyword evidence="3" id="KW-0132">Cell division</keyword>
<evidence type="ECO:0000313" key="9">
    <source>
        <dbReference type="Proteomes" id="UP000807306"/>
    </source>
</evidence>
<dbReference type="GO" id="GO:0005874">
    <property type="term" value="C:microtubule"/>
    <property type="evidence" value="ECO:0007669"/>
    <property type="project" value="UniProtKB-KW"/>
</dbReference>
<evidence type="ECO:0000259" key="7">
    <source>
        <dbReference type="Pfam" id="PF12348"/>
    </source>
</evidence>
<feature type="region of interest" description="Disordered" evidence="6">
    <location>
        <begin position="792"/>
        <end position="814"/>
    </location>
</feature>
<keyword evidence="4" id="KW-0493">Microtubule</keyword>
<dbReference type="InterPro" id="IPR016024">
    <property type="entry name" value="ARM-type_fold"/>
</dbReference>
<feature type="compositionally biased region" description="Low complexity" evidence="6">
    <location>
        <begin position="490"/>
        <end position="507"/>
    </location>
</feature>
<accession>A0A9P6EQF0</accession>
<dbReference type="EMBL" id="MU157829">
    <property type="protein sequence ID" value="KAF9533189.1"/>
    <property type="molecule type" value="Genomic_DNA"/>
</dbReference>
<comment type="caution">
    <text evidence="8">The sequence shown here is derived from an EMBL/GenBank/DDBJ whole genome shotgun (WGS) entry which is preliminary data.</text>
</comment>
<comment type="similarity">
    <text evidence="2">Belongs to the CLASP family.</text>
</comment>
<feature type="domain" description="CLASP N-terminal" evidence="7">
    <location>
        <begin position="18"/>
        <end position="225"/>
    </location>
</feature>
<dbReference type="AlphaFoldDB" id="A0A9P6EQF0"/>
<name>A0A9P6EQF0_9AGAR</name>
<dbReference type="SUPFAM" id="SSF48371">
    <property type="entry name" value="ARM repeat"/>
    <property type="match status" value="1"/>
</dbReference>
<evidence type="ECO:0000256" key="4">
    <source>
        <dbReference type="ARBA" id="ARBA00022701"/>
    </source>
</evidence>
<dbReference type="Gene3D" id="1.25.10.10">
    <property type="entry name" value="Leucine-rich Repeat Variant"/>
    <property type="match status" value="1"/>
</dbReference>
<feature type="compositionally biased region" description="Polar residues" evidence="6">
    <location>
        <begin position="576"/>
        <end position="603"/>
    </location>
</feature>
<proteinExistence type="inferred from homology"/>
<evidence type="ECO:0000256" key="5">
    <source>
        <dbReference type="ARBA" id="ARBA00022776"/>
    </source>
</evidence>
<feature type="compositionally biased region" description="Polar residues" evidence="6">
    <location>
        <begin position="669"/>
        <end position="683"/>
    </location>
</feature>
<feature type="compositionally biased region" description="Low complexity" evidence="6">
    <location>
        <begin position="460"/>
        <end position="469"/>
    </location>
</feature>
<organism evidence="8 9">
    <name type="scientific">Crepidotus variabilis</name>
    <dbReference type="NCBI Taxonomy" id="179855"/>
    <lineage>
        <taxon>Eukaryota</taxon>
        <taxon>Fungi</taxon>
        <taxon>Dikarya</taxon>
        <taxon>Basidiomycota</taxon>
        <taxon>Agaricomycotina</taxon>
        <taxon>Agaricomycetes</taxon>
        <taxon>Agaricomycetidae</taxon>
        <taxon>Agaricales</taxon>
        <taxon>Agaricineae</taxon>
        <taxon>Crepidotaceae</taxon>
        <taxon>Crepidotus</taxon>
    </lineage>
</organism>
<evidence type="ECO:0000313" key="8">
    <source>
        <dbReference type="EMBL" id="KAF9533189.1"/>
    </source>
</evidence>
<comment type="subcellular location">
    <subcellularLocation>
        <location evidence="1">Cytoplasm</location>
        <location evidence="1">Cytoskeleton</location>
        <location evidence="1">Spindle</location>
    </subcellularLocation>
</comment>
<feature type="region of interest" description="Disordered" evidence="6">
    <location>
        <begin position="249"/>
        <end position="683"/>
    </location>
</feature>
<keyword evidence="5" id="KW-0498">Mitosis</keyword>
<evidence type="ECO:0000256" key="6">
    <source>
        <dbReference type="SAM" id="MobiDB-lite"/>
    </source>
</evidence>
<feature type="compositionally biased region" description="Polar residues" evidence="6">
    <location>
        <begin position="250"/>
        <end position="259"/>
    </location>
</feature>
<protein>
    <submittedName>
        <fullName evidence="8">Clasp N terminal-domain-containing protein</fullName>
    </submittedName>
</protein>
<evidence type="ECO:0000256" key="1">
    <source>
        <dbReference type="ARBA" id="ARBA00004186"/>
    </source>
</evidence>
<dbReference type="GO" id="GO:0005819">
    <property type="term" value="C:spindle"/>
    <property type="evidence" value="ECO:0007669"/>
    <property type="project" value="UniProtKB-SubCell"/>
</dbReference>
<feature type="compositionally biased region" description="Low complexity" evidence="6">
    <location>
        <begin position="419"/>
        <end position="430"/>
    </location>
</feature>
<reference evidence="8" key="1">
    <citation type="submission" date="2020-11" db="EMBL/GenBank/DDBJ databases">
        <authorList>
            <consortium name="DOE Joint Genome Institute"/>
            <person name="Ahrendt S."/>
            <person name="Riley R."/>
            <person name="Andreopoulos W."/>
            <person name="Labutti K."/>
            <person name="Pangilinan J."/>
            <person name="Ruiz-Duenas F.J."/>
            <person name="Barrasa J.M."/>
            <person name="Sanchez-Garcia M."/>
            <person name="Camarero S."/>
            <person name="Miyauchi S."/>
            <person name="Serrano A."/>
            <person name="Linde D."/>
            <person name="Babiker R."/>
            <person name="Drula E."/>
            <person name="Ayuso-Fernandez I."/>
            <person name="Pacheco R."/>
            <person name="Padilla G."/>
            <person name="Ferreira P."/>
            <person name="Barriuso J."/>
            <person name="Kellner H."/>
            <person name="Castanera R."/>
            <person name="Alfaro M."/>
            <person name="Ramirez L."/>
            <person name="Pisabarro A.G."/>
            <person name="Kuo A."/>
            <person name="Tritt A."/>
            <person name="Lipzen A."/>
            <person name="He G."/>
            <person name="Yan M."/>
            <person name="Ng V."/>
            <person name="Cullen D."/>
            <person name="Martin F."/>
            <person name="Rosso M.-N."/>
            <person name="Henrissat B."/>
            <person name="Hibbett D."/>
            <person name="Martinez A.T."/>
            <person name="Grigoriev I.V."/>
        </authorList>
    </citation>
    <scope>NUCLEOTIDE SEQUENCE</scope>
    <source>
        <strain evidence="8">CBS 506.95</strain>
    </source>
</reference>
<feature type="compositionally biased region" description="Low complexity" evidence="6">
    <location>
        <begin position="268"/>
        <end position="284"/>
    </location>
</feature>
<dbReference type="OrthoDB" id="46159at2759"/>
<sequence>MDVKYQLDNLRHDISIEETEETWDKISRALKSFMEIGESGAYESSPTEVVNALRNVHRPITSAMNSERTRLSGTALDLMNSVASGLGRDFDQLMPIFMPALLAICGRTNKVVITRAKATIMTIIESAQLASVLPYFVQNLKDKSATLRLILAEGTLACINSCNPPDLEKDARARDIEAVIRGTARDANPDVRKVSRRIFESYKILLPSRVESFTAPLSPTMKKYLDIKSTTVISNSKSTSNLRELKLKPSMSTSATTTAVDKVKGHSRTASSSSNVNSTTATQSRNLVATLTRVSRKEAAVAGPKPAPIRPTQTSRTASEAPMSNPIIAPADRPGPSRTVSVPEVKRPLPPLRAVSRPVAGPGVSTTSGTARRLPLMNESKPSAPSSSSGPRRVPMPPPPLPPAPKKGPEAAPKRSASRIDNSSSTTSVSKVPTAIQPPASKKNPTVQPIPPKKPAAVQAATSKSSAAPTAPPRERPISTKPPIPKFKPSSNPTASTSATSALASTSIKPLAVDKAKPRWGGRPDAASKPVAINSKPAEKNIVKKPSSLAVKSGPKTSGLKRSITPAMIALPSSPTPEQGKTADAQTSSKASEVVSEDSSTPLSADPEAIQPSLEISTPAEDTIGTSRKETPTPASVSPVESRLPTPTNETPTRPTIVDQPPAQLLSEPRNSPDNLPHTPQANMLLNPAAGATAMAAKTPISALLSSIERGFLYSPTTPLSPADSYLPGPNGTISYNHETHAPRVDGPMQPFNYALHANSHGMNGGLFGHDGSKLICGDIGVVNVTEHDKLYGGQSGLPQLEDSGRPAFSELNQ</sequence>
<dbReference type="InterPro" id="IPR024395">
    <property type="entry name" value="CLASP_N_dom"/>
</dbReference>
<dbReference type="InterPro" id="IPR011989">
    <property type="entry name" value="ARM-like"/>
</dbReference>
<feature type="compositionally biased region" description="Low complexity" evidence="6">
    <location>
        <begin position="645"/>
        <end position="656"/>
    </location>
</feature>
<gene>
    <name evidence="8" type="ORF">CPB83DRAFT_890307</name>
</gene>
<dbReference type="GO" id="GO:0051301">
    <property type="term" value="P:cell division"/>
    <property type="evidence" value="ECO:0007669"/>
    <property type="project" value="UniProtKB-KW"/>
</dbReference>
<evidence type="ECO:0000256" key="3">
    <source>
        <dbReference type="ARBA" id="ARBA00022618"/>
    </source>
</evidence>